<dbReference type="PROSITE" id="PS51144">
    <property type="entry name" value="ALPHA_CA_2"/>
    <property type="match status" value="1"/>
</dbReference>
<sequence>MVLSCIILCIAFALGHVLPLTAGCGQQHFHKGRRIAEESDTSAWNYDLNGADWPGTCKEGRAQSPIAIQLTAAAPFAGPPISFEFGKAKGLRVFNIRTAIQVEWDDLEGSQTVIPTNGMWGSDAENISSVPVKPFQFHWHSTCEHIVDGFMCPLELHLVTKVDNETDAPVPRNCAFHGGHRRKSSLPG</sequence>
<feature type="domain" description="Alpha-carbonic anhydrase" evidence="2">
    <location>
        <begin position="42"/>
        <end position="188"/>
    </location>
</feature>
<reference evidence="3" key="1">
    <citation type="submission" date="2015-08" db="EMBL/GenBank/DDBJ databases">
        <authorList>
            <person name="Babu N.S."/>
            <person name="Beckwith C.J."/>
            <person name="Beseler K.G."/>
            <person name="Brison A."/>
            <person name="Carone J.V."/>
            <person name="Caskin T.P."/>
            <person name="Diamond M."/>
            <person name="Durham M.E."/>
            <person name="Foxe J.M."/>
            <person name="Go M."/>
            <person name="Henderson B.A."/>
            <person name="Jones I.B."/>
            <person name="McGettigan J.A."/>
            <person name="Micheletti S.J."/>
            <person name="Nasrallah M.E."/>
            <person name="Ortiz D."/>
            <person name="Piller C.R."/>
            <person name="Privatt S.R."/>
            <person name="Schneider S.L."/>
            <person name="Sharp S."/>
            <person name="Smith T.C."/>
            <person name="Stanton J.D."/>
            <person name="Ullery H.E."/>
            <person name="Wilson R.J."/>
            <person name="Serrano M.G."/>
            <person name="Buck G."/>
            <person name="Lee V."/>
            <person name="Wang Y."/>
            <person name="Carvalho R."/>
            <person name="Voegtly L."/>
            <person name="Shi R."/>
            <person name="Duckworth R."/>
            <person name="Johnson A."/>
            <person name="Loviza R."/>
            <person name="Walstead R."/>
            <person name="Shah Z."/>
            <person name="Kiflezghi M."/>
            <person name="Wade K."/>
            <person name="Ball S.L."/>
            <person name="Bradley K.W."/>
            <person name="Asai D.J."/>
            <person name="Bowman C.A."/>
            <person name="Russell D.A."/>
            <person name="Pope W.H."/>
            <person name="Jacobs-Sera D."/>
            <person name="Hendrix R.W."/>
            <person name="Hatfull G.F."/>
        </authorList>
    </citation>
    <scope>NUCLEOTIDE SEQUENCE</scope>
</reference>
<organism evidence="3">
    <name type="scientific">Auxenochlorella protothecoides</name>
    <name type="common">Green microalga</name>
    <name type="synonym">Chlorella protothecoides</name>
    <dbReference type="NCBI Taxonomy" id="3075"/>
    <lineage>
        <taxon>Eukaryota</taxon>
        <taxon>Viridiplantae</taxon>
        <taxon>Chlorophyta</taxon>
        <taxon>core chlorophytes</taxon>
        <taxon>Trebouxiophyceae</taxon>
        <taxon>Chlorellales</taxon>
        <taxon>Chlorellaceae</taxon>
        <taxon>Auxenochlorella</taxon>
    </lineage>
</organism>
<evidence type="ECO:0000259" key="2">
    <source>
        <dbReference type="PROSITE" id="PS51144"/>
    </source>
</evidence>
<dbReference type="InterPro" id="IPR036398">
    <property type="entry name" value="CA_dom_sf"/>
</dbReference>
<keyword evidence="1" id="KW-0732">Signal</keyword>
<feature type="signal peptide" evidence="1">
    <location>
        <begin position="1"/>
        <end position="15"/>
    </location>
</feature>
<accession>A0A1D2AC07</accession>
<dbReference type="Gene3D" id="3.10.200.10">
    <property type="entry name" value="Alpha carbonic anhydrase"/>
    <property type="match status" value="1"/>
</dbReference>
<dbReference type="AlphaFoldDB" id="A0A1D2AC07"/>
<proteinExistence type="predicted"/>
<dbReference type="EMBL" id="GDKF01001863">
    <property type="protein sequence ID" value="JAT76759.1"/>
    <property type="molecule type" value="Transcribed_RNA"/>
</dbReference>
<evidence type="ECO:0000256" key="1">
    <source>
        <dbReference type="SAM" id="SignalP"/>
    </source>
</evidence>
<protein>
    <recommendedName>
        <fullName evidence="2">Alpha-carbonic anhydrase domain-containing protein</fullName>
    </recommendedName>
</protein>
<feature type="chain" id="PRO_5012768755" description="Alpha-carbonic anhydrase domain-containing protein" evidence="1">
    <location>
        <begin position="16"/>
        <end position="188"/>
    </location>
</feature>
<dbReference type="Pfam" id="PF00194">
    <property type="entry name" value="Carb_anhydrase"/>
    <property type="match status" value="1"/>
</dbReference>
<gene>
    <name evidence="3" type="ORF">g.4238</name>
</gene>
<evidence type="ECO:0000313" key="3">
    <source>
        <dbReference type="EMBL" id="JAT76759.1"/>
    </source>
</evidence>
<name>A0A1D2AC07_AUXPR</name>
<dbReference type="InterPro" id="IPR001148">
    <property type="entry name" value="CA_dom"/>
</dbReference>
<dbReference type="SUPFAM" id="SSF51069">
    <property type="entry name" value="Carbonic anhydrase"/>
    <property type="match status" value="1"/>
</dbReference>